<comment type="caution">
    <text evidence="2">The sequence shown here is derived from an EMBL/GenBank/DDBJ whole genome shotgun (WGS) entry which is preliminary data.</text>
</comment>
<organism evidence="2 3">
    <name type="scientific">Antarcticimicrobium luteum</name>
    <dbReference type="NCBI Taxonomy" id="2547397"/>
    <lineage>
        <taxon>Bacteria</taxon>
        <taxon>Pseudomonadati</taxon>
        <taxon>Pseudomonadota</taxon>
        <taxon>Alphaproteobacteria</taxon>
        <taxon>Rhodobacterales</taxon>
        <taxon>Paracoccaceae</taxon>
        <taxon>Antarcticimicrobium</taxon>
    </lineage>
</organism>
<accession>A0A4R5UT63</accession>
<feature type="transmembrane region" description="Helical" evidence="1">
    <location>
        <begin position="105"/>
        <end position="130"/>
    </location>
</feature>
<dbReference type="OrthoDB" id="7877055at2"/>
<dbReference type="EMBL" id="SMUV01000073">
    <property type="protein sequence ID" value="TDK42344.1"/>
    <property type="molecule type" value="Genomic_DNA"/>
</dbReference>
<dbReference type="Proteomes" id="UP000295301">
    <property type="component" value="Unassembled WGS sequence"/>
</dbReference>
<keyword evidence="1" id="KW-1133">Transmembrane helix</keyword>
<gene>
    <name evidence="2" type="ORF">E1832_19610</name>
</gene>
<evidence type="ECO:0000313" key="2">
    <source>
        <dbReference type="EMBL" id="TDK42344.1"/>
    </source>
</evidence>
<feature type="transmembrane region" description="Helical" evidence="1">
    <location>
        <begin position="12"/>
        <end position="32"/>
    </location>
</feature>
<evidence type="ECO:0000256" key="1">
    <source>
        <dbReference type="SAM" id="Phobius"/>
    </source>
</evidence>
<protein>
    <submittedName>
        <fullName evidence="2">Uncharacterized protein</fullName>
    </submittedName>
</protein>
<name>A0A4R5UT63_9RHOB</name>
<reference evidence="2 3" key="1">
    <citation type="submission" date="2019-03" db="EMBL/GenBank/DDBJ databases">
        <title>Ruegeria lutea sp. nov., a novel strain, isolated from marine sediment, the Masan Bay, South Korea.</title>
        <authorList>
            <person name="Kim J."/>
            <person name="Kim D.-Y."/>
            <person name="Lee S.-S."/>
        </authorList>
    </citation>
    <scope>NUCLEOTIDE SEQUENCE [LARGE SCALE GENOMIC DNA]</scope>
    <source>
        <strain evidence="2 3">318-1</strain>
    </source>
</reference>
<keyword evidence="3" id="KW-1185">Reference proteome</keyword>
<dbReference type="AlphaFoldDB" id="A0A4R5UT63"/>
<keyword evidence="1" id="KW-0472">Membrane</keyword>
<feature type="transmembrane region" description="Helical" evidence="1">
    <location>
        <begin position="38"/>
        <end position="59"/>
    </location>
</feature>
<dbReference type="RefSeq" id="WP_133361472.1">
    <property type="nucleotide sequence ID" value="NZ_SMUV01000073.1"/>
</dbReference>
<keyword evidence="1" id="KW-0812">Transmembrane</keyword>
<evidence type="ECO:0000313" key="3">
    <source>
        <dbReference type="Proteomes" id="UP000295301"/>
    </source>
</evidence>
<proteinExistence type="predicted"/>
<sequence>MAAAFVIPAGAGALYFLVLFACGFVLGTLRTLVLMPAFGPVTAVALELPVMLVLSWVVAGRLTRGRAALAGARPRLTMGASALALLLAAECLLAVTLFGQSPAGWLAAMATPHGALGLAGQLAFGLIPWLRLLAGPTGRG</sequence>
<feature type="transmembrane region" description="Helical" evidence="1">
    <location>
        <begin position="80"/>
        <end position="99"/>
    </location>
</feature>